<gene>
    <name evidence="2" type="ORF">ACFFJD_16730</name>
</gene>
<dbReference type="InterPro" id="IPR045851">
    <property type="entry name" value="AMP-bd_C_sf"/>
</dbReference>
<name>A0ABV6HC76_9ACTN</name>
<dbReference type="Gene3D" id="3.40.50.980">
    <property type="match status" value="2"/>
</dbReference>
<dbReference type="EMBL" id="JBHLWV010000044">
    <property type="protein sequence ID" value="MFC0316491.1"/>
    <property type="molecule type" value="Genomic_DNA"/>
</dbReference>
<dbReference type="Proteomes" id="UP001589783">
    <property type="component" value="Unassembled WGS sequence"/>
</dbReference>
<organism evidence="2 3">
    <name type="scientific">Gordonia phosphorivorans</name>
    <dbReference type="NCBI Taxonomy" id="1056982"/>
    <lineage>
        <taxon>Bacteria</taxon>
        <taxon>Bacillati</taxon>
        <taxon>Actinomycetota</taxon>
        <taxon>Actinomycetes</taxon>
        <taxon>Mycobacteriales</taxon>
        <taxon>Gordoniaceae</taxon>
        <taxon>Gordonia</taxon>
    </lineage>
</organism>
<dbReference type="SUPFAM" id="SSF56801">
    <property type="entry name" value="Acetyl-CoA synthetase-like"/>
    <property type="match status" value="1"/>
</dbReference>
<dbReference type="Pfam" id="PF00501">
    <property type="entry name" value="AMP-binding"/>
    <property type="match status" value="1"/>
</dbReference>
<evidence type="ECO:0000313" key="3">
    <source>
        <dbReference type="Proteomes" id="UP001589783"/>
    </source>
</evidence>
<dbReference type="PANTHER" id="PTHR45527">
    <property type="entry name" value="NONRIBOSOMAL PEPTIDE SYNTHETASE"/>
    <property type="match status" value="1"/>
</dbReference>
<dbReference type="Gene3D" id="3.30.300.30">
    <property type="match status" value="1"/>
</dbReference>
<comment type="caution">
    <text evidence="2">The sequence shown here is derived from an EMBL/GenBank/DDBJ whole genome shotgun (WGS) entry which is preliminary data.</text>
</comment>
<dbReference type="InterPro" id="IPR010071">
    <property type="entry name" value="AA_adenyl_dom"/>
</dbReference>
<feature type="non-terminal residue" evidence="2">
    <location>
        <position position="1"/>
    </location>
</feature>
<evidence type="ECO:0000259" key="1">
    <source>
        <dbReference type="Pfam" id="PF00501"/>
    </source>
</evidence>
<proteinExistence type="predicted"/>
<feature type="non-terminal residue" evidence="2">
    <location>
        <position position="589"/>
    </location>
</feature>
<accession>A0ABV6HC76</accession>
<dbReference type="PANTHER" id="PTHR45527:SF1">
    <property type="entry name" value="FATTY ACID SYNTHASE"/>
    <property type="match status" value="1"/>
</dbReference>
<reference evidence="2 3" key="1">
    <citation type="submission" date="2024-09" db="EMBL/GenBank/DDBJ databases">
        <authorList>
            <person name="Sun Q."/>
            <person name="Mori K."/>
        </authorList>
    </citation>
    <scope>NUCLEOTIDE SEQUENCE [LARGE SCALE GENOMIC DNA]</scope>
    <source>
        <strain evidence="2 3">CCM 7957</strain>
    </source>
</reference>
<sequence length="589" mass="60950">ADMFDLSTLESMGVRFVALLDALTADPAVAVGDAAWMSVGEQRGALGVAEGGPQEYAVVTLAEGLAAQVERRPHADALIYRSRRVSYAEFGARVSVLGRQLIAAGVGPDVPVGVCIDRSVEMLVAIAAVLAAGGQYVPIDVDTPAERAEYMVSTAGVGLVLVAAGVGVPEPVAALGGRVSVLSVDASAQVDVATAVIAAGERRGVLRSTNAAYTLFTSGSTGRPKGVTVSHGAVGNFLAWFDGLNVAGSGQRLLFKTPYTFDASVLELFWPLMFGQTMVIAEPEGHRDPVYLARVMAEQRVSVVQFVPSLLSVFLDTVPGVEGLASLQRVFCGGEALPPAVLARLVERVPGLSVTNLFGPTECAVYTESARVDGGLAVVPIGVPAPNTSAYVLDSRLRLVPVGVAGELYLGGVQAARGYASRSGLTAERFVADPFGRAGDRLYRTGDLVRWNGAGSLEYLGRTDFQVKLRGQRIELGEIESVLASASGVVHAAAAVAVGPGGSEHLVGYVAPASVDLEAVKAVAAAELPGYMVPSVWMSVEEIALNNAGKIDRKALPAPLFGEVGAEFVAPVGVSEEAVAKVFAEVLGV</sequence>
<feature type="domain" description="AMP-dependent synthetase/ligase" evidence="1">
    <location>
        <begin position="66"/>
        <end position="419"/>
    </location>
</feature>
<dbReference type="Gene3D" id="2.30.38.10">
    <property type="entry name" value="Luciferase, Domain 3"/>
    <property type="match status" value="1"/>
</dbReference>
<keyword evidence="3" id="KW-1185">Reference proteome</keyword>
<dbReference type="RefSeq" id="WP_382366232.1">
    <property type="nucleotide sequence ID" value="NZ_JBHLWV010000044.1"/>
</dbReference>
<dbReference type="NCBIfam" id="TIGR01733">
    <property type="entry name" value="AA-adenyl-dom"/>
    <property type="match status" value="1"/>
</dbReference>
<evidence type="ECO:0000313" key="2">
    <source>
        <dbReference type="EMBL" id="MFC0316491.1"/>
    </source>
</evidence>
<protein>
    <submittedName>
        <fullName evidence="2">Amino acid adenylation domain-containing protein</fullName>
    </submittedName>
</protein>
<dbReference type="InterPro" id="IPR000873">
    <property type="entry name" value="AMP-dep_synth/lig_dom"/>
</dbReference>